<evidence type="ECO:0000256" key="1">
    <source>
        <dbReference type="ARBA" id="ARBA00004571"/>
    </source>
</evidence>
<dbReference type="PANTHER" id="PTHR47234">
    <property type="match status" value="1"/>
</dbReference>
<dbReference type="AlphaFoldDB" id="A0A916Z0A4"/>
<dbReference type="Gene3D" id="2.40.170.20">
    <property type="entry name" value="TonB-dependent receptor, beta-barrel domain"/>
    <property type="match status" value="1"/>
</dbReference>
<evidence type="ECO:0000256" key="4">
    <source>
        <dbReference type="ARBA" id="ARBA00022692"/>
    </source>
</evidence>
<reference evidence="12" key="2">
    <citation type="submission" date="2020-09" db="EMBL/GenBank/DDBJ databases">
        <authorList>
            <person name="Sun Q."/>
            <person name="Zhou Y."/>
        </authorList>
    </citation>
    <scope>NUCLEOTIDE SEQUENCE</scope>
    <source>
        <strain evidence="12">CGMCC 1.15360</strain>
    </source>
</reference>
<protein>
    <recommendedName>
        <fullName evidence="14">TonB-dependent receptor plug domain-containing protein</fullName>
    </recommendedName>
</protein>
<comment type="subcellular location">
    <subcellularLocation>
        <location evidence="1 8">Cell outer membrane</location>
        <topology evidence="1 8">Multi-pass membrane protein</topology>
    </subcellularLocation>
</comment>
<reference evidence="12" key="1">
    <citation type="journal article" date="2014" name="Int. J. Syst. Evol. Microbiol.">
        <title>Complete genome sequence of Corynebacterium casei LMG S-19264T (=DSM 44701T), isolated from a smear-ripened cheese.</title>
        <authorList>
            <consortium name="US DOE Joint Genome Institute (JGI-PGF)"/>
            <person name="Walter F."/>
            <person name="Albersmeier A."/>
            <person name="Kalinowski J."/>
            <person name="Ruckert C."/>
        </authorList>
    </citation>
    <scope>NUCLEOTIDE SEQUENCE</scope>
    <source>
        <strain evidence="12">CGMCC 1.15360</strain>
    </source>
</reference>
<name>A0A916Z0A4_9SPHN</name>
<dbReference type="InterPro" id="IPR012910">
    <property type="entry name" value="Plug_dom"/>
</dbReference>
<dbReference type="Proteomes" id="UP000612349">
    <property type="component" value="Unassembled WGS sequence"/>
</dbReference>
<evidence type="ECO:0000256" key="5">
    <source>
        <dbReference type="ARBA" id="ARBA00023077"/>
    </source>
</evidence>
<dbReference type="InterPro" id="IPR036942">
    <property type="entry name" value="Beta-barrel_TonB_sf"/>
</dbReference>
<evidence type="ECO:0000256" key="8">
    <source>
        <dbReference type="PROSITE-ProRule" id="PRU01360"/>
    </source>
</evidence>
<keyword evidence="13" id="KW-1185">Reference proteome</keyword>
<feature type="domain" description="TonB-dependent receptor plug" evidence="11">
    <location>
        <begin position="82"/>
        <end position="194"/>
    </location>
</feature>
<evidence type="ECO:0000313" key="13">
    <source>
        <dbReference type="Proteomes" id="UP000612349"/>
    </source>
</evidence>
<sequence>MRKLIANTGLVISSDTGSTIILKWQEPKRVSATTAAPLSAAKSVTSTAAVQPVAEAAALEPPLEDIVVLGSRIRGAAPVGSTVLDLDRADIEELPAVTTGDIIQTMPSVINLGNSESSRAAGGGGNFTFAQGINIHGVGNGATLMLIDGRRVVPQGTIGSINDSSLIPANALERVEIVPDGASALYGSDAMAGVANLVIRRDYDGLELTGRQGFADDYSETQLGASFGADWSSGKFGLVYNYSYHTDLNASDRGYATADLSGRGGDDYRGSQCSPPTLVAGGVTYALPSGGLNEANAGDLVAGSINSCDIYANADLIPEVERHNVVATFDQDITDTLSVAATGFYAKRSVYMTAGLTTATFTVPDTNAYYVSSISGPQTIQYAFADMATNDTDASNEFYQGTVEADWVLPFDWRINGAFTYGYSEDARAITRGLYNSAFTAALASSDPATAFNPYGGANDPALLDSLAQSVGGYFTGDSKQWVVDLGADGPLFDLPGGTVRLAAGYQHLNVRSRIFVRIGTNDSYFISTAADHTRKVDSGYAELLVPIFGPGNAIPGFQRLDLNIAGRFDSYNDSGSTTNPKIGVTWEPVSGLSLHGSYGKSFRAPNIASASRQAACRWGSSSIR</sequence>
<dbReference type="Pfam" id="PF00593">
    <property type="entry name" value="TonB_dep_Rec_b-barrel"/>
    <property type="match status" value="1"/>
</dbReference>
<evidence type="ECO:0000256" key="7">
    <source>
        <dbReference type="ARBA" id="ARBA00023237"/>
    </source>
</evidence>
<comment type="similarity">
    <text evidence="8 9">Belongs to the TonB-dependent receptor family.</text>
</comment>
<accession>A0A916Z0A4</accession>
<dbReference type="PANTHER" id="PTHR47234:SF3">
    <property type="entry name" value="SECRETIN_TONB SHORT N-TERMINAL DOMAIN-CONTAINING PROTEIN"/>
    <property type="match status" value="1"/>
</dbReference>
<dbReference type="SUPFAM" id="SSF56935">
    <property type="entry name" value="Porins"/>
    <property type="match status" value="1"/>
</dbReference>
<dbReference type="PROSITE" id="PS52016">
    <property type="entry name" value="TONB_DEPENDENT_REC_3"/>
    <property type="match status" value="1"/>
</dbReference>
<dbReference type="GO" id="GO:0009279">
    <property type="term" value="C:cell outer membrane"/>
    <property type="evidence" value="ECO:0007669"/>
    <property type="project" value="UniProtKB-SubCell"/>
</dbReference>
<dbReference type="InterPro" id="IPR039426">
    <property type="entry name" value="TonB-dep_rcpt-like"/>
</dbReference>
<feature type="domain" description="TonB-dependent receptor-like beta-barrel" evidence="10">
    <location>
        <begin position="357"/>
        <end position="611"/>
    </location>
</feature>
<evidence type="ECO:0008006" key="14">
    <source>
        <dbReference type="Google" id="ProtNLM"/>
    </source>
</evidence>
<evidence type="ECO:0000259" key="11">
    <source>
        <dbReference type="Pfam" id="PF07715"/>
    </source>
</evidence>
<dbReference type="InterPro" id="IPR000531">
    <property type="entry name" value="Beta-barrel_TonB"/>
</dbReference>
<dbReference type="EMBL" id="BMIP01000003">
    <property type="protein sequence ID" value="GGD69100.1"/>
    <property type="molecule type" value="Genomic_DNA"/>
</dbReference>
<evidence type="ECO:0000259" key="10">
    <source>
        <dbReference type="Pfam" id="PF00593"/>
    </source>
</evidence>
<keyword evidence="6 8" id="KW-0472">Membrane</keyword>
<organism evidence="12 13">
    <name type="scientific">Croceicoccus mobilis</name>
    <dbReference type="NCBI Taxonomy" id="1703339"/>
    <lineage>
        <taxon>Bacteria</taxon>
        <taxon>Pseudomonadati</taxon>
        <taxon>Pseudomonadota</taxon>
        <taxon>Alphaproteobacteria</taxon>
        <taxon>Sphingomonadales</taxon>
        <taxon>Erythrobacteraceae</taxon>
        <taxon>Croceicoccus</taxon>
    </lineage>
</organism>
<evidence type="ECO:0000256" key="9">
    <source>
        <dbReference type="RuleBase" id="RU003357"/>
    </source>
</evidence>
<gene>
    <name evidence="12" type="ORF">GCM10010990_18300</name>
</gene>
<evidence type="ECO:0000313" key="12">
    <source>
        <dbReference type="EMBL" id="GGD69100.1"/>
    </source>
</evidence>
<evidence type="ECO:0000256" key="3">
    <source>
        <dbReference type="ARBA" id="ARBA00022452"/>
    </source>
</evidence>
<keyword evidence="2 8" id="KW-0813">Transport</keyword>
<dbReference type="Pfam" id="PF07715">
    <property type="entry name" value="Plug"/>
    <property type="match status" value="1"/>
</dbReference>
<keyword evidence="7 8" id="KW-0998">Cell outer membrane</keyword>
<keyword evidence="4 8" id="KW-0812">Transmembrane</keyword>
<keyword evidence="5 9" id="KW-0798">TonB box</keyword>
<dbReference type="InterPro" id="IPR037066">
    <property type="entry name" value="Plug_dom_sf"/>
</dbReference>
<evidence type="ECO:0000256" key="6">
    <source>
        <dbReference type="ARBA" id="ARBA00023136"/>
    </source>
</evidence>
<evidence type="ECO:0000256" key="2">
    <source>
        <dbReference type="ARBA" id="ARBA00022448"/>
    </source>
</evidence>
<keyword evidence="3 8" id="KW-1134">Transmembrane beta strand</keyword>
<proteinExistence type="inferred from homology"/>
<dbReference type="Gene3D" id="2.170.130.10">
    <property type="entry name" value="TonB-dependent receptor, plug domain"/>
    <property type="match status" value="1"/>
</dbReference>
<comment type="caution">
    <text evidence="12">The sequence shown here is derived from an EMBL/GenBank/DDBJ whole genome shotgun (WGS) entry which is preliminary data.</text>
</comment>